<keyword evidence="2" id="KW-1185">Reference proteome</keyword>
<proteinExistence type="predicted"/>
<gene>
    <name evidence="1" type="ORF">PDE001_LOCUS2310</name>
</gene>
<dbReference type="EMBL" id="CANTFM010000392">
    <property type="protein sequence ID" value="CAI5720778.1"/>
    <property type="molecule type" value="Genomic_DNA"/>
</dbReference>
<protein>
    <recommendedName>
        <fullName evidence="3">DUF4219 domain-containing protein</fullName>
    </recommendedName>
</protein>
<comment type="caution">
    <text evidence="1">The sequence shown here is derived from an EMBL/GenBank/DDBJ whole genome shotgun (WGS) entry which is preliminary data.</text>
</comment>
<name>A0AAV0THW9_9STRA</name>
<evidence type="ECO:0000313" key="2">
    <source>
        <dbReference type="Proteomes" id="UP001162029"/>
    </source>
</evidence>
<accession>A0AAV0THW9</accession>
<evidence type="ECO:0008006" key="3">
    <source>
        <dbReference type="Google" id="ProtNLM"/>
    </source>
</evidence>
<reference evidence="1" key="1">
    <citation type="submission" date="2022-12" db="EMBL/GenBank/DDBJ databases">
        <authorList>
            <person name="Webb A."/>
        </authorList>
    </citation>
    <scope>NUCLEOTIDE SEQUENCE</scope>
    <source>
        <strain evidence="1">Pd1</strain>
    </source>
</reference>
<organism evidence="1 2">
    <name type="scientific">Peronospora destructor</name>
    <dbReference type="NCBI Taxonomy" id="86335"/>
    <lineage>
        <taxon>Eukaryota</taxon>
        <taxon>Sar</taxon>
        <taxon>Stramenopiles</taxon>
        <taxon>Oomycota</taxon>
        <taxon>Peronosporomycetes</taxon>
        <taxon>Peronosporales</taxon>
        <taxon>Peronosporaceae</taxon>
        <taxon>Peronospora</taxon>
    </lineage>
</organism>
<sequence length="125" mass="13836">MSSSSDFGFKVEPFHGSSYGLWSFKMKMSLMSKGLWSAVSGEEALPATKEQQAHAVIVLSLANSQLMHVIGSETARAASGKLVMFHRTQDMANRLWLKEMFASLKYTASSISGHVMELEELVMKM</sequence>
<dbReference type="Proteomes" id="UP001162029">
    <property type="component" value="Unassembled WGS sequence"/>
</dbReference>
<dbReference type="Pfam" id="PF14223">
    <property type="entry name" value="Retrotran_gag_2"/>
    <property type="match status" value="1"/>
</dbReference>
<dbReference type="AlphaFoldDB" id="A0AAV0THW9"/>
<evidence type="ECO:0000313" key="1">
    <source>
        <dbReference type="EMBL" id="CAI5720778.1"/>
    </source>
</evidence>